<protein>
    <submittedName>
        <fullName evidence="1">Uncharacterized protein</fullName>
    </submittedName>
</protein>
<dbReference type="Proteomes" id="UP000293764">
    <property type="component" value="Unassembled WGS sequence"/>
</dbReference>
<reference evidence="1 2" key="1">
    <citation type="submission" date="2019-01" db="EMBL/GenBank/DDBJ databases">
        <title>Novel species of Cellulomonas.</title>
        <authorList>
            <person name="Liu Q."/>
            <person name="Xin Y.-H."/>
        </authorList>
    </citation>
    <scope>NUCLEOTIDE SEQUENCE [LARGE SCALE GENOMIC DNA]</scope>
    <source>
        <strain evidence="1 2">HLT2-17</strain>
    </source>
</reference>
<gene>
    <name evidence="1" type="ORF">EUA98_04475</name>
</gene>
<evidence type="ECO:0000313" key="1">
    <source>
        <dbReference type="EMBL" id="RYV52230.1"/>
    </source>
</evidence>
<dbReference type="EMBL" id="SDWW01000007">
    <property type="protein sequence ID" value="RYV52230.1"/>
    <property type="molecule type" value="Genomic_DNA"/>
</dbReference>
<evidence type="ECO:0000313" key="2">
    <source>
        <dbReference type="Proteomes" id="UP000293764"/>
    </source>
</evidence>
<keyword evidence="2" id="KW-1185">Reference proteome</keyword>
<sequence>MAVASIALAAGCSGTGNATDDATKDPFAPTGAPSEFEQIAGAEGEDVPLGSGLSVVVPAGSTAEPVVSKVAGSEFVMYRMPDADAEGFPVLQLSWGKSDVGAIEGSWTHETTMTASKVVSDYERSSVTWPGADVAVTATWTEEIARDSGTIVADAAALWFDAPDGTKGVVMVFVQEGTLEGSTALDALQTLTIG</sequence>
<dbReference type="RefSeq" id="WP_130101470.1">
    <property type="nucleotide sequence ID" value="NZ_SDWW01000007.1"/>
</dbReference>
<dbReference type="AlphaFoldDB" id="A0A4Q5N271"/>
<accession>A0A4Q5N271</accession>
<organism evidence="1 2">
    <name type="scientific">Pengzhenrongella frigida</name>
    <dbReference type="NCBI Taxonomy" id="1259133"/>
    <lineage>
        <taxon>Bacteria</taxon>
        <taxon>Bacillati</taxon>
        <taxon>Actinomycetota</taxon>
        <taxon>Actinomycetes</taxon>
        <taxon>Micrococcales</taxon>
        <taxon>Pengzhenrongella</taxon>
    </lineage>
</organism>
<comment type="caution">
    <text evidence="1">The sequence shown here is derived from an EMBL/GenBank/DDBJ whole genome shotgun (WGS) entry which is preliminary data.</text>
</comment>
<name>A0A4Q5N271_9MICO</name>
<proteinExistence type="predicted"/>
<dbReference type="OrthoDB" id="4870882at2"/>